<dbReference type="InterPro" id="IPR014541">
    <property type="entry name" value="Amdntrnsf_FN0238"/>
</dbReference>
<dbReference type="Pfam" id="PF19420">
    <property type="entry name" value="DDAH_eukar"/>
    <property type="match status" value="1"/>
</dbReference>
<comment type="caution">
    <text evidence="1">The sequence shown here is derived from an EMBL/GenBank/DDBJ whole genome shotgun (WGS) entry which is preliminary data.</text>
</comment>
<dbReference type="SUPFAM" id="SSF55909">
    <property type="entry name" value="Pentein"/>
    <property type="match status" value="1"/>
</dbReference>
<keyword evidence="1" id="KW-0808">Transferase</keyword>
<dbReference type="RefSeq" id="WP_124576068.1">
    <property type="nucleotide sequence ID" value="NZ_QTQV01000002.1"/>
</dbReference>
<dbReference type="AlphaFoldDB" id="A0A3N8RL91"/>
<name>A0A3N8RL91_9BURK</name>
<accession>A0A3N8RL91</accession>
<evidence type="ECO:0000313" key="1">
    <source>
        <dbReference type="EMBL" id="RQT20519.1"/>
    </source>
</evidence>
<dbReference type="PANTHER" id="PTHR43224:SF1">
    <property type="entry name" value="AMIDINOTRANSFERASE"/>
    <property type="match status" value="1"/>
</dbReference>
<reference evidence="1 2" key="1">
    <citation type="submission" date="2018-08" db="EMBL/GenBank/DDBJ databases">
        <title>Comparative analysis of Burkholderia isolates from Puerto Rico.</title>
        <authorList>
            <person name="Hall C."/>
            <person name="Sahl J."/>
            <person name="Wagner D."/>
        </authorList>
    </citation>
    <scope>NUCLEOTIDE SEQUENCE [LARGE SCALE GENOMIC DNA]</scope>
    <source>
        <strain evidence="1 2">Bp9025</strain>
    </source>
</reference>
<protein>
    <submittedName>
        <fullName evidence="1">Amidinotransferase</fullName>
    </submittedName>
</protein>
<proteinExistence type="predicted"/>
<dbReference type="Proteomes" id="UP000277921">
    <property type="component" value="Unassembled WGS sequence"/>
</dbReference>
<dbReference type="Gene3D" id="3.75.10.10">
    <property type="entry name" value="L-arginine/glycine Amidinotransferase, Chain A"/>
    <property type="match status" value="1"/>
</dbReference>
<dbReference type="GO" id="GO:0016740">
    <property type="term" value="F:transferase activity"/>
    <property type="evidence" value="ECO:0007669"/>
    <property type="project" value="UniProtKB-KW"/>
</dbReference>
<dbReference type="NCBIfam" id="NF046062">
    <property type="entry name" value="citrull_CtlX"/>
    <property type="match status" value="1"/>
</dbReference>
<dbReference type="EMBL" id="QTQV01000002">
    <property type="protein sequence ID" value="RQT20519.1"/>
    <property type="molecule type" value="Genomic_DNA"/>
</dbReference>
<dbReference type="PANTHER" id="PTHR43224">
    <property type="entry name" value="AMIDINOTRANSFERASE"/>
    <property type="match status" value="1"/>
</dbReference>
<gene>
    <name evidence="1" type="ORF">DF051_03085</name>
</gene>
<dbReference type="PIRSF" id="PIRSF028188">
    <property type="entry name" value="Amdntrnsf_FN0238"/>
    <property type="match status" value="1"/>
</dbReference>
<sequence length="334" mass="36354">MNLVSIQAPAAVVMIRPHRFLPNPQTAADNAFQRTAAADGAHGAASVSAAARDEVTAAAQTLADAGVRVHVFDDHGERDTPDSVFPNNWFSTHPGGHVALFPMFSANRRRERRADVIEMLKAEYRVQDVIDYSGLEYDDVFLEGTGAMVLDHVARIAYTARSRRADPVALERFCTNFNFEPICFDTADANGKPIYHTNVMMSVATEFAMVGLELIADRRRREEIAQRLAETGRTVIALDASQIANFAGNTLELSGTEGRVLALSRRAYDCLTPVQRATIERSARLLPLDVPTIELAGGSVRCMLAGIHLARRAVAPNVIAAELAASPCEAIPRM</sequence>
<evidence type="ECO:0000313" key="2">
    <source>
        <dbReference type="Proteomes" id="UP000277921"/>
    </source>
</evidence>
<organism evidence="1 2">
    <name type="scientific">Burkholderia contaminans</name>
    <dbReference type="NCBI Taxonomy" id="488447"/>
    <lineage>
        <taxon>Bacteria</taxon>
        <taxon>Pseudomonadati</taxon>
        <taxon>Pseudomonadota</taxon>
        <taxon>Betaproteobacteria</taxon>
        <taxon>Burkholderiales</taxon>
        <taxon>Burkholderiaceae</taxon>
        <taxon>Burkholderia</taxon>
        <taxon>Burkholderia cepacia complex</taxon>
    </lineage>
</organism>